<protein>
    <submittedName>
        <fullName evidence="3">Uncharacterized protein LOC114343518 isoform X2</fullName>
    </submittedName>
</protein>
<reference evidence="1" key="2">
    <citation type="submission" date="2025-05" db="UniProtKB">
        <authorList>
            <consortium name="EnsemblMetazoa"/>
        </authorList>
    </citation>
    <scope>IDENTIFICATION</scope>
</reference>
<dbReference type="OrthoDB" id="7342351at2759"/>
<dbReference type="RefSeq" id="XP_028150161.1">
    <property type="nucleotide sequence ID" value="XM_028294360.1"/>
</dbReference>
<sequence>MKHECMFGKLSESEYKKLYKIKHSEEDEDDEIYEKIKKEGYNFENIGVIGVLNGTFKLDDVEEELFEGKYESKYVINKIHASIDRNNLEWNTKCPIIYTKGRVLYKTYVEDNLNIFDLVDVFIKYTYDPCKDLELDESISKTTIMKSGTICPGRSRLFIYKDREFIVYGRYIFGQGVNYVKFSSESKVFKFFNPPWDRDCEEYVYAFMIRNAKSNVLEAFGLFR</sequence>
<accession>A0A6P7GJR5</accession>
<name>A0A6P7GJR5_DIAVI</name>
<evidence type="ECO:0000313" key="1">
    <source>
        <dbReference type="EnsemblMetazoa" id="XP_050508345.1"/>
    </source>
</evidence>
<reference evidence="3" key="1">
    <citation type="submission" date="2025-04" db="UniProtKB">
        <authorList>
            <consortium name="RefSeq"/>
        </authorList>
    </citation>
    <scope>IDENTIFICATION</scope>
    <source>
        <tissue evidence="3">Whole insect</tissue>
    </source>
</reference>
<dbReference type="Proteomes" id="UP001652700">
    <property type="component" value="Unplaced"/>
</dbReference>
<proteinExistence type="predicted"/>
<organism evidence="3">
    <name type="scientific">Diabrotica virgifera virgifera</name>
    <name type="common">western corn rootworm</name>
    <dbReference type="NCBI Taxonomy" id="50390"/>
    <lineage>
        <taxon>Eukaryota</taxon>
        <taxon>Metazoa</taxon>
        <taxon>Ecdysozoa</taxon>
        <taxon>Arthropoda</taxon>
        <taxon>Hexapoda</taxon>
        <taxon>Insecta</taxon>
        <taxon>Pterygota</taxon>
        <taxon>Neoptera</taxon>
        <taxon>Endopterygota</taxon>
        <taxon>Coleoptera</taxon>
        <taxon>Polyphaga</taxon>
        <taxon>Cucujiformia</taxon>
        <taxon>Chrysomeloidea</taxon>
        <taxon>Chrysomelidae</taxon>
        <taxon>Galerucinae</taxon>
        <taxon>Diabroticina</taxon>
        <taxon>Diabroticites</taxon>
        <taxon>Diabrotica</taxon>
    </lineage>
</organism>
<evidence type="ECO:0000313" key="2">
    <source>
        <dbReference type="Proteomes" id="UP001652700"/>
    </source>
</evidence>
<gene>
    <name evidence="3" type="primary">LOC114343518</name>
</gene>
<evidence type="ECO:0000313" key="3">
    <source>
        <dbReference type="RefSeq" id="XP_028150161.1"/>
    </source>
</evidence>
<dbReference type="EnsemblMetazoa" id="XM_050652388.1">
    <property type="protein sequence ID" value="XP_050508345.1"/>
    <property type="gene ID" value="LOC126885684"/>
</dbReference>
<keyword evidence="2" id="KW-1185">Reference proteome</keyword>
<dbReference type="AlphaFoldDB" id="A0A6P7GJR5"/>